<proteinExistence type="predicted"/>
<dbReference type="InterPro" id="IPR032567">
    <property type="entry name" value="RTL1-rel"/>
</dbReference>
<dbReference type="Pfam" id="PF03732">
    <property type="entry name" value="Retrotrans_gag"/>
    <property type="match status" value="1"/>
</dbReference>
<dbReference type="KEGG" id="ghi:107963347"/>
<evidence type="ECO:0000259" key="2">
    <source>
        <dbReference type="Pfam" id="PF03732"/>
    </source>
</evidence>
<evidence type="ECO:0000256" key="1">
    <source>
        <dbReference type="SAM" id="MobiDB-lite"/>
    </source>
</evidence>
<protein>
    <recommendedName>
        <fullName evidence="2">Retrotransposon gag domain-containing protein</fullName>
    </recommendedName>
</protein>
<evidence type="ECO:0000313" key="3">
    <source>
        <dbReference type="Proteomes" id="UP000818029"/>
    </source>
</evidence>
<dbReference type="PaxDb" id="3635-A0A1U8PW59"/>
<feature type="region of interest" description="Disordered" evidence="1">
    <location>
        <begin position="188"/>
        <end position="208"/>
    </location>
</feature>
<dbReference type="AlphaFoldDB" id="A0A1U8PW59"/>
<reference evidence="4" key="2">
    <citation type="submission" date="2025-08" db="UniProtKB">
        <authorList>
            <consortium name="RefSeq"/>
        </authorList>
    </citation>
    <scope>IDENTIFICATION</scope>
</reference>
<accession>A0A1U8PW59</accession>
<dbReference type="Gene3D" id="2.40.70.10">
    <property type="entry name" value="Acid Proteases"/>
    <property type="match status" value="1"/>
</dbReference>
<dbReference type="CDD" id="cd00303">
    <property type="entry name" value="retropepsin_like"/>
    <property type="match status" value="1"/>
</dbReference>
<dbReference type="Proteomes" id="UP000818029">
    <property type="component" value="Chromosome A13"/>
</dbReference>
<gene>
    <name evidence="4" type="primary">LOC107963347</name>
</gene>
<feature type="domain" description="Retrotransposon gag" evidence="2">
    <location>
        <begin position="35"/>
        <end position="82"/>
    </location>
</feature>
<dbReference type="Pfam" id="PF08284">
    <property type="entry name" value="RVP_2"/>
    <property type="match status" value="1"/>
</dbReference>
<name>A0A1U8PW59_GOSHI</name>
<keyword evidence="3" id="KW-1185">Reference proteome</keyword>
<dbReference type="GeneID" id="107963347"/>
<reference evidence="3" key="1">
    <citation type="journal article" date="2020" name="Nat. Genet.">
        <title>Genomic diversifications of five Gossypium allopolyploid species and their impact on cotton improvement.</title>
        <authorList>
            <person name="Chen Z.J."/>
            <person name="Sreedasyam A."/>
            <person name="Ando A."/>
            <person name="Song Q."/>
            <person name="De Santiago L.M."/>
            <person name="Hulse-Kemp A.M."/>
            <person name="Ding M."/>
            <person name="Ye W."/>
            <person name="Kirkbride R.C."/>
            <person name="Jenkins J."/>
            <person name="Plott C."/>
            <person name="Lovell J."/>
            <person name="Lin Y.M."/>
            <person name="Vaughn R."/>
            <person name="Liu B."/>
            <person name="Simpson S."/>
            <person name="Scheffler B.E."/>
            <person name="Wen L."/>
            <person name="Saski C.A."/>
            <person name="Grover C.E."/>
            <person name="Hu G."/>
            <person name="Conover J.L."/>
            <person name="Carlson J.W."/>
            <person name="Shu S."/>
            <person name="Boston L.B."/>
            <person name="Williams M."/>
            <person name="Peterson D.G."/>
            <person name="McGee K."/>
            <person name="Jones D.C."/>
            <person name="Wendel J.F."/>
            <person name="Stelly D.M."/>
            <person name="Grimwood J."/>
            <person name="Schmutz J."/>
        </authorList>
    </citation>
    <scope>NUCLEOTIDE SEQUENCE [LARGE SCALE GENOMIC DNA]</scope>
    <source>
        <strain evidence="3">cv. TM-1</strain>
    </source>
</reference>
<dbReference type="SUPFAM" id="SSF50630">
    <property type="entry name" value="Acid proteases"/>
    <property type="match status" value="1"/>
</dbReference>
<sequence length="329" mass="36461">MERRKYMRVACLPENRGSTNYFLSPLYDWQFAAIKITWEFIKVAFQGKYVGASYVDAKKKEFLNLTQGNKSTVEYEAEFLLLSSPTKGASFLGVVGEVKIAEKVKHTERLNREKEKGKNKRESETHGVGQRPRTRARVIGLVRAKPPTANPGVPPCVDCGKSHGGECWKRTGACLACGSMEHRIRNCPKMPGQARGGNGNGRGRGAPGENAGYAELPYTALIDIGSTHSYVTCNMPEPLGDMFEITANEMIVISSLGQSVGVNKLFREVPLVVQGVTFLTDLMELPFSEFDLILGMDWLVKHRATLDCAAKRMVLRMVEDKEVVVIGER</sequence>
<feature type="region of interest" description="Disordered" evidence="1">
    <location>
        <begin position="108"/>
        <end position="133"/>
    </location>
</feature>
<dbReference type="PANTHER" id="PTHR15503:SF45">
    <property type="entry name" value="RNA-DIRECTED DNA POLYMERASE HOMOLOG"/>
    <property type="match status" value="1"/>
</dbReference>
<evidence type="ECO:0000313" key="4">
    <source>
        <dbReference type="RefSeq" id="XP_016755385.1"/>
    </source>
</evidence>
<dbReference type="InterPro" id="IPR005162">
    <property type="entry name" value="Retrotrans_gag_dom"/>
</dbReference>
<organism evidence="3 4">
    <name type="scientific">Gossypium hirsutum</name>
    <name type="common">Upland cotton</name>
    <name type="synonym">Gossypium mexicanum</name>
    <dbReference type="NCBI Taxonomy" id="3635"/>
    <lineage>
        <taxon>Eukaryota</taxon>
        <taxon>Viridiplantae</taxon>
        <taxon>Streptophyta</taxon>
        <taxon>Embryophyta</taxon>
        <taxon>Tracheophyta</taxon>
        <taxon>Spermatophyta</taxon>
        <taxon>Magnoliopsida</taxon>
        <taxon>eudicotyledons</taxon>
        <taxon>Gunneridae</taxon>
        <taxon>Pentapetalae</taxon>
        <taxon>rosids</taxon>
        <taxon>malvids</taxon>
        <taxon>Malvales</taxon>
        <taxon>Malvaceae</taxon>
        <taxon>Malvoideae</taxon>
        <taxon>Gossypium</taxon>
    </lineage>
</organism>
<dbReference type="PANTHER" id="PTHR15503">
    <property type="entry name" value="LDOC1 RELATED"/>
    <property type="match status" value="1"/>
</dbReference>
<feature type="compositionally biased region" description="Basic and acidic residues" evidence="1">
    <location>
        <begin position="108"/>
        <end position="125"/>
    </location>
</feature>
<feature type="compositionally biased region" description="Gly residues" evidence="1">
    <location>
        <begin position="194"/>
        <end position="206"/>
    </location>
</feature>
<dbReference type="RefSeq" id="XP_016755385.1">
    <property type="nucleotide sequence ID" value="XM_016899896.1"/>
</dbReference>
<dbReference type="InterPro" id="IPR021109">
    <property type="entry name" value="Peptidase_aspartic_dom_sf"/>
</dbReference>